<comment type="similarity">
    <text evidence="1">Belongs to the peptidase M16 family.</text>
</comment>
<dbReference type="SUPFAM" id="SSF63411">
    <property type="entry name" value="LuxS/MPP-like metallohydrolase"/>
    <property type="match status" value="4"/>
</dbReference>
<feature type="chain" id="PRO_5031203766" evidence="2">
    <location>
        <begin position="28"/>
        <end position="932"/>
    </location>
</feature>
<accession>A0A7Z2V807</accession>
<keyword evidence="2" id="KW-0732">Signal</keyword>
<dbReference type="PANTHER" id="PTHR11851">
    <property type="entry name" value="METALLOPROTEASE"/>
    <property type="match status" value="1"/>
</dbReference>
<feature type="domain" description="Peptidase M16 N-terminal" evidence="3">
    <location>
        <begin position="511"/>
        <end position="627"/>
    </location>
</feature>
<dbReference type="AlphaFoldDB" id="A0A7Z2V807"/>
<dbReference type="Pfam" id="PF05193">
    <property type="entry name" value="Peptidase_M16_C"/>
    <property type="match status" value="2"/>
</dbReference>
<dbReference type="Gene3D" id="3.30.830.10">
    <property type="entry name" value="Metalloenzyme, LuxS/M16 peptidase-like"/>
    <property type="match status" value="4"/>
</dbReference>
<dbReference type="InterPro" id="IPR050361">
    <property type="entry name" value="MPP/UQCRC_Complex"/>
</dbReference>
<evidence type="ECO:0000259" key="4">
    <source>
        <dbReference type="Pfam" id="PF05193"/>
    </source>
</evidence>
<organism evidence="5 6">
    <name type="scientific">Xanthomonas campestris pv. badrii</name>
    <dbReference type="NCBI Taxonomy" id="149696"/>
    <lineage>
        <taxon>Bacteria</taxon>
        <taxon>Pseudomonadati</taxon>
        <taxon>Pseudomonadota</taxon>
        <taxon>Gammaproteobacteria</taxon>
        <taxon>Lysobacterales</taxon>
        <taxon>Lysobacteraceae</taxon>
        <taxon>Xanthomonas</taxon>
    </lineage>
</organism>
<gene>
    <name evidence="5" type="ORF">HG421_02190</name>
</gene>
<feature type="domain" description="Peptidase M16 C-terminal" evidence="4">
    <location>
        <begin position="659"/>
        <end position="834"/>
    </location>
</feature>
<dbReference type="InterPro" id="IPR007863">
    <property type="entry name" value="Peptidase_M16_C"/>
</dbReference>
<dbReference type="Pfam" id="PF00675">
    <property type="entry name" value="Peptidase_M16"/>
    <property type="match status" value="2"/>
</dbReference>
<dbReference type="PANTHER" id="PTHR11851:SF49">
    <property type="entry name" value="MITOCHONDRIAL-PROCESSING PEPTIDASE SUBUNIT ALPHA"/>
    <property type="match status" value="1"/>
</dbReference>
<evidence type="ECO:0000259" key="3">
    <source>
        <dbReference type="Pfam" id="PF00675"/>
    </source>
</evidence>
<name>A0A7Z2V807_XANCA</name>
<evidence type="ECO:0000313" key="6">
    <source>
        <dbReference type="Proteomes" id="UP000503498"/>
    </source>
</evidence>
<feature type="signal peptide" evidence="2">
    <location>
        <begin position="1"/>
        <end position="27"/>
    </location>
</feature>
<dbReference type="InterPro" id="IPR011249">
    <property type="entry name" value="Metalloenz_LuxS/M16"/>
</dbReference>
<reference evidence="5 6" key="2">
    <citation type="submission" date="2020-04" db="EMBL/GenBank/DDBJ databases">
        <authorList>
            <person name="Fomenkov A."/>
            <person name="Anton B.P."/>
            <person name="Roberts R.J."/>
        </authorList>
    </citation>
    <scope>NUCLEOTIDE SEQUENCE [LARGE SCALE GENOMIC DNA]</scope>
    <source>
        <strain evidence="5 6">NEB122</strain>
    </source>
</reference>
<dbReference type="GO" id="GO:0046872">
    <property type="term" value="F:metal ion binding"/>
    <property type="evidence" value="ECO:0007669"/>
    <property type="project" value="InterPro"/>
</dbReference>
<evidence type="ECO:0000313" key="5">
    <source>
        <dbReference type="EMBL" id="QJD66650.1"/>
    </source>
</evidence>
<dbReference type="Proteomes" id="UP000503498">
    <property type="component" value="Chromosome"/>
</dbReference>
<reference evidence="5 6" key="1">
    <citation type="submission" date="2020-04" db="EMBL/GenBank/DDBJ databases">
        <title>Genome-Wide Identification of 5-Methylcytosine Sites in Bacterial Genomes By High-Throughput Sequencing of MspJI Restriction Fragments.</title>
        <authorList>
            <person name="Wu V."/>
        </authorList>
    </citation>
    <scope>NUCLEOTIDE SEQUENCE [LARGE SCALE GENOMIC DNA]</scope>
    <source>
        <strain evidence="5 6">NEB122</strain>
    </source>
</reference>
<sequence>MNRLLHSALPVVLASLLCTTALWPAQAAAPAGAGAVKDIGQVSIDHHVFTLPNGLTVVVHSNHSVPNVFVGVWYRVGSKDEPEGKTGFAHLFEHLMFQETINRKSEYFLPLDKAGGSDMNGITDVDQTRYYQTVPSNALDLALWMESDRMANLGRSITQAGLDAQRAVVQNEKRQDELGQQDPTAQIHRNSYFPLGHPYRHTTIGSMDDLNKASLDDVKAWFAQYYGASNAVLVMAGDVDLATAKQKAAHYFADVPAGTPASHMQRWLPDFPQIKRDYVQGTGAAGGLRRSWPVSGEDPRELARLQLAAGTLAGSPDTLLWDLLVDKLHLASSVSANLSNNLLVSTFSIAMTLRPGVTPEQVGPILDRSLADYFAKGPRDAQRIQAIVVGTENNLLRSLQSNAAVGAMLAQGQLYDGDPAGALAQLDWVRTATPEDLRKVASKWLDRPYYEMVIQPALPNAPAPGVVDRSAPPTPGPFTGTVRFPAIVETRLSNGMKLVVAERHGLPLIDASVQFATGTDGEDGYGEGVATQAINLLALGTTQRDASAVSREIARIGFYMNTSIGERNMGLNWSTTSNRVDDSFALAADLLRHPAYPQSEIDRRRANVNIDAAYDAYERNPIESAAQLYAAAVWGPNHRNGRMTTRARAHADFARQNDRAAIARFHDREMGPANATLYVMGDISVAEVTAAAERHFGNWRANTPTALPDPAQDAPPVRSGPRVILIDAPGAPQSSVMAGHLVPALDQDAAATEALMNAALGGSFHSRLNMNLREHKGWTYGFGAGISDAVRGPRVFTASGTVETDKTAAALVEIRKEIRDYVGTRPITPQELERDRGAAIQAIPASFTTSGAVLGAMISARAMGLPYNRAEGAMQRLAAVDLQTVRARARDTYKPEQMTWLVVGDLHRIEADIRALGLGPVEVWDVYGKPLR</sequence>
<protein>
    <submittedName>
        <fullName evidence="5">Insulinase family protein</fullName>
    </submittedName>
</protein>
<dbReference type="InterPro" id="IPR011765">
    <property type="entry name" value="Pept_M16_N"/>
</dbReference>
<proteinExistence type="inferred from homology"/>
<dbReference type="EMBL" id="CP051651">
    <property type="protein sequence ID" value="QJD66650.1"/>
    <property type="molecule type" value="Genomic_DNA"/>
</dbReference>
<evidence type="ECO:0000256" key="1">
    <source>
        <dbReference type="ARBA" id="ARBA00007261"/>
    </source>
</evidence>
<dbReference type="RefSeq" id="WP_169704824.1">
    <property type="nucleotide sequence ID" value="NZ_CP051651.1"/>
</dbReference>
<feature type="domain" description="Peptidase M16 N-terminal" evidence="3">
    <location>
        <begin position="57"/>
        <end position="174"/>
    </location>
</feature>
<evidence type="ECO:0000256" key="2">
    <source>
        <dbReference type="SAM" id="SignalP"/>
    </source>
</evidence>
<feature type="domain" description="Peptidase M16 C-terminal" evidence="4">
    <location>
        <begin position="213"/>
        <end position="377"/>
    </location>
</feature>